<keyword evidence="3" id="KW-1185">Reference proteome</keyword>
<keyword evidence="1" id="KW-0472">Membrane</keyword>
<evidence type="ECO:0000256" key="1">
    <source>
        <dbReference type="SAM" id="Phobius"/>
    </source>
</evidence>
<dbReference type="EMBL" id="CP002629">
    <property type="protein sequence ID" value="AEB09036.1"/>
    <property type="molecule type" value="Genomic_DNA"/>
</dbReference>
<reference evidence="2 3" key="1">
    <citation type="journal article" date="2011" name="Stand. Genomic Sci.">
        <title>Complete genome sequence of the acetate-degrading sulfate reducer Desulfobacca acetoxidans type strain (ASRB2).</title>
        <authorList>
            <person name="Goker M."/>
            <person name="Teshima H."/>
            <person name="Lapidus A."/>
            <person name="Nolan M."/>
            <person name="Lucas S."/>
            <person name="Hammon N."/>
            <person name="Deshpande S."/>
            <person name="Cheng J.F."/>
            <person name="Tapia R."/>
            <person name="Han C."/>
            <person name="Goodwin L."/>
            <person name="Pitluck S."/>
            <person name="Huntemann M."/>
            <person name="Liolios K."/>
            <person name="Ivanova N."/>
            <person name="Pagani I."/>
            <person name="Mavromatis K."/>
            <person name="Ovchinikova G."/>
            <person name="Pati A."/>
            <person name="Chen A."/>
            <person name="Palaniappan K."/>
            <person name="Land M."/>
            <person name="Hauser L."/>
            <person name="Brambilla E.M."/>
            <person name="Rohde M."/>
            <person name="Spring S."/>
            <person name="Detter J.C."/>
            <person name="Woyke T."/>
            <person name="Bristow J."/>
            <person name="Eisen J.A."/>
            <person name="Markowitz V."/>
            <person name="Hugenholtz P."/>
            <person name="Kyrpides N.C."/>
            <person name="Klenk H.P."/>
        </authorList>
    </citation>
    <scope>NUCLEOTIDE SEQUENCE [LARGE SCALE GENOMIC DNA]</scope>
    <source>
        <strain evidence="3">ATCC 700848 / DSM 11109 / ASRB2</strain>
    </source>
</reference>
<accession>F2NHC0</accession>
<sequence length="161" mass="17943">MVLFYLLLSLFSVYFQNVLFQLAGVRLDLLTLLVIFVSSHEKVIIATVLALLLGVMADCYGPLPLGLQAGVLLLAVVGVYTLRPFLNFQHILPQIVGVAAILVVQMLVMLTLINLLTPVEGFHQTFWRQLAVEAGTTVLGAPIILSSLNYLEKSWRRRFYI</sequence>
<feature type="transmembrane region" description="Helical" evidence="1">
    <location>
        <begin position="6"/>
        <end position="25"/>
    </location>
</feature>
<dbReference type="KEGG" id="dao:Desac_1173"/>
<reference evidence="3" key="2">
    <citation type="submission" date="2011-03" db="EMBL/GenBank/DDBJ databases">
        <title>The complete genome of Desulfobacca acetoxidans DSM 11109.</title>
        <authorList>
            <consortium name="US DOE Joint Genome Institute (JGI-PGF)"/>
            <person name="Lucas S."/>
            <person name="Copeland A."/>
            <person name="Lapidus A."/>
            <person name="Bruce D."/>
            <person name="Goodwin L."/>
            <person name="Pitluck S."/>
            <person name="Peters L."/>
            <person name="Kyrpides N."/>
            <person name="Mavromatis K."/>
            <person name="Ivanova N."/>
            <person name="Ovchinnikova G."/>
            <person name="Teshima H."/>
            <person name="Detter J.C."/>
            <person name="Han C."/>
            <person name="Land M."/>
            <person name="Hauser L."/>
            <person name="Markowitz V."/>
            <person name="Cheng J.-F."/>
            <person name="Hugenholtz P."/>
            <person name="Woyke T."/>
            <person name="Wu D."/>
            <person name="Spring S."/>
            <person name="Schueler E."/>
            <person name="Brambilla E."/>
            <person name="Klenk H.-P."/>
            <person name="Eisen J.A."/>
        </authorList>
    </citation>
    <scope>NUCLEOTIDE SEQUENCE [LARGE SCALE GENOMIC DNA]</scope>
    <source>
        <strain evidence="3">ATCC 700848 / DSM 11109 / ASRB2</strain>
    </source>
</reference>
<keyword evidence="1" id="KW-1133">Transmembrane helix</keyword>
<dbReference type="Proteomes" id="UP000000483">
    <property type="component" value="Chromosome"/>
</dbReference>
<proteinExistence type="predicted"/>
<dbReference type="HOGENOM" id="CLU_1641021_0_0_7"/>
<evidence type="ECO:0000313" key="3">
    <source>
        <dbReference type="Proteomes" id="UP000000483"/>
    </source>
</evidence>
<protein>
    <recommendedName>
        <fullName evidence="4">Rod shape-determining protein MreD</fullName>
    </recommendedName>
</protein>
<feature type="transmembrane region" description="Helical" evidence="1">
    <location>
        <begin position="129"/>
        <end position="151"/>
    </location>
</feature>
<feature type="transmembrane region" description="Helical" evidence="1">
    <location>
        <begin position="63"/>
        <end position="83"/>
    </location>
</feature>
<dbReference type="STRING" id="880072.Desac_1173"/>
<name>F2NHC0_DESAR</name>
<evidence type="ECO:0008006" key="4">
    <source>
        <dbReference type="Google" id="ProtNLM"/>
    </source>
</evidence>
<organism evidence="2 3">
    <name type="scientific">Desulfobacca acetoxidans (strain ATCC 700848 / DSM 11109 / ASRB2)</name>
    <dbReference type="NCBI Taxonomy" id="880072"/>
    <lineage>
        <taxon>Bacteria</taxon>
        <taxon>Pseudomonadati</taxon>
        <taxon>Thermodesulfobacteriota</taxon>
        <taxon>Desulfobaccia</taxon>
        <taxon>Desulfobaccales</taxon>
        <taxon>Desulfobaccaceae</taxon>
        <taxon>Desulfobacca</taxon>
    </lineage>
</organism>
<keyword evidence="1" id="KW-0812">Transmembrane</keyword>
<dbReference type="RefSeq" id="WP_013706148.1">
    <property type="nucleotide sequence ID" value="NC_015388.1"/>
</dbReference>
<feature type="transmembrane region" description="Helical" evidence="1">
    <location>
        <begin position="95"/>
        <end position="117"/>
    </location>
</feature>
<gene>
    <name evidence="2" type="ordered locus">Desac_1173</name>
</gene>
<dbReference type="AlphaFoldDB" id="F2NHC0"/>
<evidence type="ECO:0000313" key="2">
    <source>
        <dbReference type="EMBL" id="AEB09036.1"/>
    </source>
</evidence>